<evidence type="ECO:0000256" key="1">
    <source>
        <dbReference type="SAM" id="SignalP"/>
    </source>
</evidence>
<dbReference type="eggNOG" id="COG0695">
    <property type="taxonomic scope" value="Bacteria"/>
</dbReference>
<dbReference type="STRING" id="706587.Desti_4991"/>
<proteinExistence type="predicted"/>
<evidence type="ECO:0000313" key="3">
    <source>
        <dbReference type="Proteomes" id="UP000006055"/>
    </source>
</evidence>
<dbReference type="EMBL" id="CP003360">
    <property type="protein sequence ID" value="AFM27603.1"/>
    <property type="molecule type" value="Genomic_DNA"/>
</dbReference>
<feature type="chain" id="PRO_5003687278" description="Glutaredoxin" evidence="1">
    <location>
        <begin position="22"/>
        <end position="178"/>
    </location>
</feature>
<dbReference type="Proteomes" id="UP000006055">
    <property type="component" value="Chromosome"/>
</dbReference>
<keyword evidence="1" id="KW-0732">Signal</keyword>
<feature type="signal peptide" evidence="1">
    <location>
        <begin position="1"/>
        <end position="21"/>
    </location>
</feature>
<dbReference type="AlphaFoldDB" id="I4CDG2"/>
<name>I4CDG2_DESTA</name>
<dbReference type="RefSeq" id="WP_014812708.1">
    <property type="nucleotide sequence ID" value="NC_018025.1"/>
</dbReference>
<sequence length="178" mass="20016">MRRLTPRVCIICFLGFLTAFSAMTEAAQHKNRKSTVWAVFFMSRDCAKCEAAKELIEVLQLRYPLRVKRYDISKESDYAVFRAMEAIHSDKGFFVPLILVGDKILTGEHEILDNLESTVKNLHLAGGTARPYIGPVDKKAFHSPVKTDTAECPTCSKGRPPSASEELHKVKSLLDKIF</sequence>
<accession>I4CDG2</accession>
<dbReference type="HOGENOM" id="CLU_1508298_0_0_7"/>
<protein>
    <recommendedName>
        <fullName evidence="4">Glutaredoxin</fullName>
    </recommendedName>
</protein>
<dbReference type="SUPFAM" id="SSF52833">
    <property type="entry name" value="Thioredoxin-like"/>
    <property type="match status" value="1"/>
</dbReference>
<reference evidence="3" key="1">
    <citation type="submission" date="2012-06" db="EMBL/GenBank/DDBJ databases">
        <title>Complete sequence of chromosome of Desulfomonile tiedjei DSM 6799.</title>
        <authorList>
            <person name="Lucas S."/>
            <person name="Copeland A."/>
            <person name="Lapidus A."/>
            <person name="Glavina del Rio T."/>
            <person name="Dalin E."/>
            <person name="Tice H."/>
            <person name="Bruce D."/>
            <person name="Goodwin L."/>
            <person name="Pitluck S."/>
            <person name="Peters L."/>
            <person name="Ovchinnikova G."/>
            <person name="Zeytun A."/>
            <person name="Lu M."/>
            <person name="Kyrpides N."/>
            <person name="Mavromatis K."/>
            <person name="Ivanova N."/>
            <person name="Brettin T."/>
            <person name="Detter J.C."/>
            <person name="Han C."/>
            <person name="Larimer F."/>
            <person name="Land M."/>
            <person name="Hauser L."/>
            <person name="Markowitz V."/>
            <person name="Cheng J.-F."/>
            <person name="Hugenholtz P."/>
            <person name="Woyke T."/>
            <person name="Wu D."/>
            <person name="Spring S."/>
            <person name="Schroeder M."/>
            <person name="Brambilla E."/>
            <person name="Klenk H.-P."/>
            <person name="Eisen J.A."/>
        </authorList>
    </citation>
    <scope>NUCLEOTIDE SEQUENCE [LARGE SCALE GENOMIC DNA]</scope>
    <source>
        <strain evidence="3">ATCC 49306 / DSM 6799 / DCB-1</strain>
    </source>
</reference>
<dbReference type="Gene3D" id="3.40.30.10">
    <property type="entry name" value="Glutaredoxin"/>
    <property type="match status" value="1"/>
</dbReference>
<dbReference type="InterPro" id="IPR036249">
    <property type="entry name" value="Thioredoxin-like_sf"/>
</dbReference>
<gene>
    <name evidence="2" type="ordered locus">Desti_4991</name>
</gene>
<dbReference type="KEGG" id="dti:Desti_4991"/>
<evidence type="ECO:0000313" key="2">
    <source>
        <dbReference type="EMBL" id="AFM27603.1"/>
    </source>
</evidence>
<keyword evidence="3" id="KW-1185">Reference proteome</keyword>
<organism evidence="2 3">
    <name type="scientific">Desulfomonile tiedjei (strain ATCC 49306 / DSM 6799 / DCB-1)</name>
    <dbReference type="NCBI Taxonomy" id="706587"/>
    <lineage>
        <taxon>Bacteria</taxon>
        <taxon>Pseudomonadati</taxon>
        <taxon>Thermodesulfobacteriota</taxon>
        <taxon>Desulfomonilia</taxon>
        <taxon>Desulfomonilales</taxon>
        <taxon>Desulfomonilaceae</taxon>
        <taxon>Desulfomonile</taxon>
    </lineage>
</organism>
<evidence type="ECO:0008006" key="4">
    <source>
        <dbReference type="Google" id="ProtNLM"/>
    </source>
</evidence>